<proteinExistence type="predicted"/>
<dbReference type="CDD" id="cd04869">
    <property type="entry name" value="ACT_GcvR_2"/>
    <property type="match status" value="1"/>
</dbReference>
<evidence type="ECO:0000259" key="1">
    <source>
        <dbReference type="PROSITE" id="PS51671"/>
    </source>
</evidence>
<dbReference type="PANTHER" id="PTHR34875:SF6">
    <property type="entry name" value="UPF0237 PROTEIN MJ1558"/>
    <property type="match status" value="1"/>
</dbReference>
<dbReference type="InterPro" id="IPR045865">
    <property type="entry name" value="ACT-like_dom_sf"/>
</dbReference>
<gene>
    <name evidence="2" type="ORF">ETSY1_39645</name>
</gene>
<keyword evidence="3" id="KW-1185">Reference proteome</keyword>
<dbReference type="GO" id="GO:0006355">
    <property type="term" value="P:regulation of DNA-templated transcription"/>
    <property type="evidence" value="ECO:0007669"/>
    <property type="project" value="InterPro"/>
</dbReference>
<dbReference type="PATRIC" id="fig|1429438.4.peg.7427"/>
<dbReference type="PANTHER" id="PTHR34875">
    <property type="entry name" value="UPF0237 PROTEIN MJ1558"/>
    <property type="match status" value="1"/>
</dbReference>
<sequence>MAAYLVLTVLGEDRPGLVEAVSQAIAAHGGNWLESRMSRLAGKFAGILRASVPDTQIEALTATLSDLEPQGLRMLIEWSDNDEPAQAYQVFRLNLMGNDRVGIIRDISQALAAFSVNIDELNTDYVSAPMSGESLFKATALIRVPHDVAFVDLQANLDHLAHELMVEIDLEGTATPNGPRHVDHQR</sequence>
<reference evidence="2 3" key="1">
    <citation type="journal article" date="2014" name="Nature">
        <title>An environmental bacterial taxon with a large and distinct metabolic repertoire.</title>
        <authorList>
            <person name="Wilson M.C."/>
            <person name="Mori T."/>
            <person name="Ruckert C."/>
            <person name="Uria A.R."/>
            <person name="Helf M.J."/>
            <person name="Takada K."/>
            <person name="Gernert C."/>
            <person name="Steffens U.A."/>
            <person name="Heycke N."/>
            <person name="Schmitt S."/>
            <person name="Rinke C."/>
            <person name="Helfrich E.J."/>
            <person name="Brachmann A.O."/>
            <person name="Gurgui C."/>
            <person name="Wakimoto T."/>
            <person name="Kracht M."/>
            <person name="Crusemann M."/>
            <person name="Hentschel U."/>
            <person name="Abe I."/>
            <person name="Matsunaga S."/>
            <person name="Kalinowski J."/>
            <person name="Takeyama H."/>
            <person name="Piel J."/>
        </authorList>
    </citation>
    <scope>NUCLEOTIDE SEQUENCE [LARGE SCALE GENOMIC DNA]</scope>
    <source>
        <strain evidence="3">TSY1</strain>
    </source>
</reference>
<protein>
    <recommendedName>
        <fullName evidence="1">ACT domain-containing protein</fullName>
    </recommendedName>
</protein>
<dbReference type="SUPFAM" id="SSF55021">
    <property type="entry name" value="ACT-like"/>
    <property type="match status" value="2"/>
</dbReference>
<dbReference type="InterPro" id="IPR002912">
    <property type="entry name" value="ACT_dom"/>
</dbReference>
<dbReference type="Gene3D" id="3.30.70.260">
    <property type="match status" value="2"/>
</dbReference>
<dbReference type="InterPro" id="IPR016867">
    <property type="entry name" value="GcvR"/>
</dbReference>
<evidence type="ECO:0000313" key="2">
    <source>
        <dbReference type="EMBL" id="ETW93340.1"/>
    </source>
</evidence>
<dbReference type="PIRSF" id="PIRSF028103">
    <property type="entry name" value="GcvR"/>
    <property type="match status" value="1"/>
</dbReference>
<dbReference type="HOGENOM" id="CLU_095322_2_1_7"/>
<organism evidence="2 3">
    <name type="scientific">Entotheonella factor</name>
    <dbReference type="NCBI Taxonomy" id="1429438"/>
    <lineage>
        <taxon>Bacteria</taxon>
        <taxon>Pseudomonadati</taxon>
        <taxon>Nitrospinota/Tectimicrobiota group</taxon>
        <taxon>Candidatus Tectimicrobiota</taxon>
        <taxon>Candidatus Entotheonellia</taxon>
        <taxon>Candidatus Entotheonellales</taxon>
        <taxon>Candidatus Entotheonellaceae</taxon>
        <taxon>Candidatus Entotheonella</taxon>
    </lineage>
</organism>
<dbReference type="Pfam" id="PF13740">
    <property type="entry name" value="ACT_6"/>
    <property type="match status" value="1"/>
</dbReference>
<comment type="caution">
    <text evidence="2">The sequence shown here is derived from an EMBL/GenBank/DDBJ whole genome shotgun (WGS) entry which is preliminary data.</text>
</comment>
<accession>W4L6Q3</accession>
<dbReference type="InterPro" id="IPR050990">
    <property type="entry name" value="UPF0237/GcvR_regulator"/>
</dbReference>
<dbReference type="Proteomes" id="UP000019141">
    <property type="component" value="Unassembled WGS sequence"/>
</dbReference>
<dbReference type="PROSITE" id="PS51671">
    <property type="entry name" value="ACT"/>
    <property type="match status" value="1"/>
</dbReference>
<dbReference type="AlphaFoldDB" id="W4L6Q3"/>
<name>W4L6Q3_ENTF1</name>
<dbReference type="EMBL" id="AZHW01001254">
    <property type="protein sequence ID" value="ETW93340.1"/>
    <property type="molecule type" value="Genomic_DNA"/>
</dbReference>
<evidence type="ECO:0000313" key="3">
    <source>
        <dbReference type="Proteomes" id="UP000019141"/>
    </source>
</evidence>
<feature type="domain" description="ACT" evidence="1">
    <location>
        <begin position="6"/>
        <end position="81"/>
    </location>
</feature>